<evidence type="ECO:0000313" key="2">
    <source>
        <dbReference type="EMBL" id="GJS75951.1"/>
    </source>
</evidence>
<sequence length="321" mass="36564">MGCVEWHTDNDALWYHTLRSIHGPNGSDFLNYTSIVTKGTWYDILKVCHDVNSLNIPLSSFFTRSIGKGVSVKFWDEEWLGAFKLADVYPGLYALVSIKYCNISDHLFKLSEHLSSAWNWRRSIRNAREKEEMKSLACLLEGVELKSGTDGWCSSLESSEKFTVKSLRFKLDEKILSLSHEKTRWNSLVSKKVNILVWRADKDSLATRCNLDKWCIDLHSILCSMCEEDVGSLDHLMGAVLTGFEQKDMFVRVMFHWKATITGPANSPYSGGVFLVTIHFPPDYPFKPPKAGPNFFNIEHIFLALWSTFRNSTLKASAADT</sequence>
<keyword evidence="2" id="KW-0808">Transferase</keyword>
<reference evidence="2" key="1">
    <citation type="journal article" date="2022" name="Int. J. Mol. Sci.">
        <title>Draft Genome of Tanacetum Coccineum: Genomic Comparison of Closely Related Tanacetum-Family Plants.</title>
        <authorList>
            <person name="Yamashiro T."/>
            <person name="Shiraishi A."/>
            <person name="Nakayama K."/>
            <person name="Satake H."/>
        </authorList>
    </citation>
    <scope>NUCLEOTIDE SEQUENCE</scope>
</reference>
<dbReference type="SUPFAM" id="SSF54495">
    <property type="entry name" value="UBC-like"/>
    <property type="match status" value="1"/>
</dbReference>
<reference evidence="2" key="2">
    <citation type="submission" date="2022-01" db="EMBL/GenBank/DDBJ databases">
        <authorList>
            <person name="Yamashiro T."/>
            <person name="Shiraishi A."/>
            <person name="Satake H."/>
            <person name="Nakayama K."/>
        </authorList>
    </citation>
    <scope>NUCLEOTIDE SEQUENCE</scope>
</reference>
<comment type="caution">
    <text evidence="2">The sequence shown here is derived from an EMBL/GenBank/DDBJ whole genome shotgun (WGS) entry which is preliminary data.</text>
</comment>
<keyword evidence="2" id="KW-0548">Nucleotidyltransferase</keyword>
<proteinExistence type="predicted"/>
<keyword evidence="2" id="KW-0695">RNA-directed DNA polymerase</keyword>
<evidence type="ECO:0000259" key="1">
    <source>
        <dbReference type="PROSITE" id="PS50127"/>
    </source>
</evidence>
<name>A0ABQ4YEU9_9ASTR</name>
<dbReference type="GO" id="GO:0003964">
    <property type="term" value="F:RNA-directed DNA polymerase activity"/>
    <property type="evidence" value="ECO:0007669"/>
    <property type="project" value="UniProtKB-KW"/>
</dbReference>
<dbReference type="PANTHER" id="PTHR36617">
    <property type="entry name" value="PROTEIN, PUTATIVE-RELATED"/>
    <property type="match status" value="1"/>
</dbReference>
<organism evidence="2 3">
    <name type="scientific">Tanacetum coccineum</name>
    <dbReference type="NCBI Taxonomy" id="301880"/>
    <lineage>
        <taxon>Eukaryota</taxon>
        <taxon>Viridiplantae</taxon>
        <taxon>Streptophyta</taxon>
        <taxon>Embryophyta</taxon>
        <taxon>Tracheophyta</taxon>
        <taxon>Spermatophyta</taxon>
        <taxon>Magnoliopsida</taxon>
        <taxon>eudicotyledons</taxon>
        <taxon>Gunneridae</taxon>
        <taxon>Pentapetalae</taxon>
        <taxon>asterids</taxon>
        <taxon>campanulids</taxon>
        <taxon>Asterales</taxon>
        <taxon>Asteraceae</taxon>
        <taxon>Asteroideae</taxon>
        <taxon>Anthemideae</taxon>
        <taxon>Anthemidinae</taxon>
        <taxon>Tanacetum</taxon>
    </lineage>
</organism>
<keyword evidence="3" id="KW-1185">Reference proteome</keyword>
<dbReference type="InterPro" id="IPR000608">
    <property type="entry name" value="UBC"/>
</dbReference>
<dbReference type="PANTHER" id="PTHR36617:SF15">
    <property type="entry name" value="REVERSE TRANSCRIPTASE ZINC-BINDING DOMAIN-CONTAINING PROTEIN"/>
    <property type="match status" value="1"/>
</dbReference>
<feature type="domain" description="UBC core" evidence="1">
    <location>
        <begin position="213"/>
        <end position="321"/>
    </location>
</feature>
<gene>
    <name evidence="2" type="ORF">Tco_0725832</name>
</gene>
<dbReference type="Proteomes" id="UP001151760">
    <property type="component" value="Unassembled WGS sequence"/>
</dbReference>
<dbReference type="EMBL" id="BQNB010010339">
    <property type="protein sequence ID" value="GJS75951.1"/>
    <property type="molecule type" value="Genomic_DNA"/>
</dbReference>
<evidence type="ECO:0000313" key="3">
    <source>
        <dbReference type="Proteomes" id="UP001151760"/>
    </source>
</evidence>
<accession>A0ABQ4YEU9</accession>
<dbReference type="InterPro" id="IPR026960">
    <property type="entry name" value="RVT-Znf"/>
</dbReference>
<dbReference type="Pfam" id="PF13966">
    <property type="entry name" value="zf-RVT"/>
    <property type="match status" value="1"/>
</dbReference>
<dbReference type="Pfam" id="PF00179">
    <property type="entry name" value="UQ_con"/>
    <property type="match status" value="1"/>
</dbReference>
<dbReference type="InterPro" id="IPR016135">
    <property type="entry name" value="UBQ-conjugating_enzyme/RWD"/>
</dbReference>
<protein>
    <submittedName>
        <fullName evidence="2">RNA-directed DNA polymerase, eukaryota, reverse transcriptase zinc-binding domain protein</fullName>
    </submittedName>
</protein>
<dbReference type="Gene3D" id="3.10.110.10">
    <property type="entry name" value="Ubiquitin Conjugating Enzyme"/>
    <property type="match status" value="1"/>
</dbReference>
<dbReference type="PROSITE" id="PS50127">
    <property type="entry name" value="UBC_2"/>
    <property type="match status" value="1"/>
</dbReference>